<dbReference type="Gene3D" id="3.40.462.20">
    <property type="match status" value="1"/>
</dbReference>
<evidence type="ECO:0000313" key="7">
    <source>
        <dbReference type="Proteomes" id="UP000297245"/>
    </source>
</evidence>
<dbReference type="PANTHER" id="PTHR42973:SF13">
    <property type="entry name" value="FAD-BINDING PCMH-TYPE DOMAIN-CONTAINING PROTEIN"/>
    <property type="match status" value="1"/>
</dbReference>
<proteinExistence type="inferred from homology"/>
<comment type="similarity">
    <text evidence="1">Belongs to the oxygen-dependent FAD-linked oxidoreductase family.</text>
</comment>
<keyword evidence="2" id="KW-0285">Flavoprotein</keyword>
<dbReference type="SUPFAM" id="SSF56176">
    <property type="entry name" value="FAD-binding/transporter-associated domain-like"/>
    <property type="match status" value="1"/>
</dbReference>
<evidence type="ECO:0000256" key="4">
    <source>
        <dbReference type="ARBA" id="ARBA00023002"/>
    </source>
</evidence>
<protein>
    <submittedName>
        <fullName evidence="6">FAD-binding domain-containing protein</fullName>
    </submittedName>
</protein>
<dbReference type="InterPro" id="IPR006094">
    <property type="entry name" value="Oxid_FAD_bind_N"/>
</dbReference>
<evidence type="ECO:0000256" key="3">
    <source>
        <dbReference type="ARBA" id="ARBA00022827"/>
    </source>
</evidence>
<keyword evidence="7" id="KW-1185">Reference proteome</keyword>
<reference evidence="6 7" key="1">
    <citation type="journal article" date="2019" name="Nat. Ecol. Evol.">
        <title>Megaphylogeny resolves global patterns of mushroom evolution.</title>
        <authorList>
            <person name="Varga T."/>
            <person name="Krizsan K."/>
            <person name="Foldi C."/>
            <person name="Dima B."/>
            <person name="Sanchez-Garcia M."/>
            <person name="Sanchez-Ramirez S."/>
            <person name="Szollosi G.J."/>
            <person name="Szarkandi J.G."/>
            <person name="Papp V."/>
            <person name="Albert L."/>
            <person name="Andreopoulos W."/>
            <person name="Angelini C."/>
            <person name="Antonin V."/>
            <person name="Barry K.W."/>
            <person name="Bougher N.L."/>
            <person name="Buchanan P."/>
            <person name="Buyck B."/>
            <person name="Bense V."/>
            <person name="Catcheside P."/>
            <person name="Chovatia M."/>
            <person name="Cooper J."/>
            <person name="Damon W."/>
            <person name="Desjardin D."/>
            <person name="Finy P."/>
            <person name="Geml J."/>
            <person name="Haridas S."/>
            <person name="Hughes K."/>
            <person name="Justo A."/>
            <person name="Karasinski D."/>
            <person name="Kautmanova I."/>
            <person name="Kiss B."/>
            <person name="Kocsube S."/>
            <person name="Kotiranta H."/>
            <person name="LaButti K.M."/>
            <person name="Lechner B.E."/>
            <person name="Liimatainen K."/>
            <person name="Lipzen A."/>
            <person name="Lukacs Z."/>
            <person name="Mihaltcheva S."/>
            <person name="Morgado L.N."/>
            <person name="Niskanen T."/>
            <person name="Noordeloos M.E."/>
            <person name="Ohm R.A."/>
            <person name="Ortiz-Santana B."/>
            <person name="Ovrebo C."/>
            <person name="Racz N."/>
            <person name="Riley R."/>
            <person name="Savchenko A."/>
            <person name="Shiryaev A."/>
            <person name="Soop K."/>
            <person name="Spirin V."/>
            <person name="Szebenyi C."/>
            <person name="Tomsovsky M."/>
            <person name="Tulloss R.E."/>
            <person name="Uehling J."/>
            <person name="Grigoriev I.V."/>
            <person name="Vagvolgyi C."/>
            <person name="Papp T."/>
            <person name="Martin F.M."/>
            <person name="Miettinen O."/>
            <person name="Hibbett D.S."/>
            <person name="Nagy L.G."/>
        </authorList>
    </citation>
    <scope>NUCLEOTIDE SEQUENCE [LARGE SCALE GENOMIC DNA]</scope>
    <source>
        <strain evidence="6 7">CBS 962.96</strain>
    </source>
</reference>
<feature type="domain" description="FAD-binding PCMH-type" evidence="5">
    <location>
        <begin position="39"/>
        <end position="214"/>
    </location>
</feature>
<organism evidence="6 7">
    <name type="scientific">Dendrothele bispora (strain CBS 962.96)</name>
    <dbReference type="NCBI Taxonomy" id="1314807"/>
    <lineage>
        <taxon>Eukaryota</taxon>
        <taxon>Fungi</taxon>
        <taxon>Dikarya</taxon>
        <taxon>Basidiomycota</taxon>
        <taxon>Agaricomycotina</taxon>
        <taxon>Agaricomycetes</taxon>
        <taxon>Agaricomycetidae</taxon>
        <taxon>Agaricales</taxon>
        <taxon>Agaricales incertae sedis</taxon>
        <taxon>Dendrothele</taxon>
    </lineage>
</organism>
<evidence type="ECO:0000259" key="5">
    <source>
        <dbReference type="PROSITE" id="PS51387"/>
    </source>
</evidence>
<dbReference type="OrthoDB" id="2151789at2759"/>
<dbReference type="InterPro" id="IPR012951">
    <property type="entry name" value="BBE"/>
</dbReference>
<keyword evidence="4" id="KW-0560">Oxidoreductase</keyword>
<gene>
    <name evidence="6" type="ORF">K435DRAFT_695997</name>
</gene>
<dbReference type="GO" id="GO:0016491">
    <property type="term" value="F:oxidoreductase activity"/>
    <property type="evidence" value="ECO:0007669"/>
    <property type="project" value="UniProtKB-KW"/>
</dbReference>
<keyword evidence="3" id="KW-0274">FAD</keyword>
<dbReference type="InterPro" id="IPR016167">
    <property type="entry name" value="FAD-bd_PCMH_sub1"/>
</dbReference>
<name>A0A4S8KXH0_DENBC</name>
<dbReference type="Proteomes" id="UP000297245">
    <property type="component" value="Unassembled WGS sequence"/>
</dbReference>
<evidence type="ECO:0000256" key="1">
    <source>
        <dbReference type="ARBA" id="ARBA00005466"/>
    </source>
</evidence>
<dbReference type="AlphaFoldDB" id="A0A4S8KXH0"/>
<dbReference type="Pfam" id="PF01565">
    <property type="entry name" value="FAD_binding_4"/>
    <property type="match status" value="1"/>
</dbReference>
<dbReference type="PANTHER" id="PTHR42973">
    <property type="entry name" value="BINDING OXIDOREDUCTASE, PUTATIVE (AFU_ORTHOLOGUE AFUA_1G17690)-RELATED"/>
    <property type="match status" value="1"/>
</dbReference>
<dbReference type="PROSITE" id="PS51387">
    <property type="entry name" value="FAD_PCMH"/>
    <property type="match status" value="1"/>
</dbReference>
<accession>A0A4S8KXH0</accession>
<dbReference type="InterPro" id="IPR036318">
    <property type="entry name" value="FAD-bd_PCMH-like_sf"/>
</dbReference>
<dbReference type="GO" id="GO:0071949">
    <property type="term" value="F:FAD binding"/>
    <property type="evidence" value="ECO:0007669"/>
    <property type="project" value="InterPro"/>
</dbReference>
<dbReference type="Pfam" id="PF08031">
    <property type="entry name" value="BBE"/>
    <property type="match status" value="1"/>
</dbReference>
<dbReference type="Gene3D" id="3.30.43.10">
    <property type="entry name" value="Uridine Diphospho-n-acetylenolpyruvylglucosamine Reductase, domain 2"/>
    <property type="match status" value="1"/>
</dbReference>
<dbReference type="InterPro" id="IPR016169">
    <property type="entry name" value="FAD-bd_PCMH_sub2"/>
</dbReference>
<dbReference type="InterPro" id="IPR050416">
    <property type="entry name" value="FAD-linked_Oxidoreductase"/>
</dbReference>
<evidence type="ECO:0000313" key="6">
    <source>
        <dbReference type="EMBL" id="THU80278.1"/>
    </source>
</evidence>
<dbReference type="Gene3D" id="3.30.465.10">
    <property type="match status" value="1"/>
</dbReference>
<dbReference type="InterPro" id="IPR016166">
    <property type="entry name" value="FAD-bd_PCMH"/>
</dbReference>
<sequence length="473" mass="52700">MTSQNNDIYQEIANAVSDETELFRPDTQQYEEAIRHWGKSSSEYALFSVEPGTAEDLAAILCILAAKRVQWAVKSGGHATNRGFSSTSGVQIFMNRFKQITLNKDANKDVKTVTVGTGLTWDEIYDELTPQNLNVVGGRVPGVGVGGLLLGGGYSWLTSQYGLAIDNVKQFEVVLPNGQIKTVTEADNDLWFGLRGGLNNFGIVTVVTLATYPQGQIWGGIKYVDGQDFDALTAAVTNFAQNNQDRRASILPVYSILRAPWETRQGAMLANLMLFYDGAELPAGVFQEFMDLKEVPVLPTDLKTRTFANFVSSIPANNWLQGDRVAFHSLLVPEIRREHVQEIQNIITVRIAALGGRWPFQFTALEVQPFDASLYTYGADSAFPPKRDSPLYPIGIYWSWKDSAEDQYAWDTVRRVADRLRNILPGDESVYVNYALADTPLEAMYGDNVERLHDIRVQYDSSNLMSLTGGFRF</sequence>
<evidence type="ECO:0000256" key="2">
    <source>
        <dbReference type="ARBA" id="ARBA00022630"/>
    </source>
</evidence>
<dbReference type="EMBL" id="ML179920">
    <property type="protein sequence ID" value="THU80278.1"/>
    <property type="molecule type" value="Genomic_DNA"/>
</dbReference>